<sequence>MSTNLEVSSTPEPVRISASEKNEGNTIRQLSNSVKDVRNAVWDIYFHMRSTNNEPLHSFCPAGEESCCKYNQAVSKGTAETFHHKNSLPPAVMDAIKPTFNSLSHPELLNSCLEAYTQNTNESLNSVIGQIALRYPAAVVGLQKLLSTNKLYFLMRDAWADCIS</sequence>
<comment type="caution">
    <text evidence="2">The sequence shown here is derived from an EMBL/GenBank/DDBJ whole genome shotgun (WGS) entry which is preliminary data.</text>
</comment>
<reference evidence="2 3" key="1">
    <citation type="journal article" date="2019" name="Sci. Rep.">
        <title>Orb-weaving spider Araneus ventricosus genome elucidates the spidroin gene catalogue.</title>
        <authorList>
            <person name="Kono N."/>
            <person name="Nakamura H."/>
            <person name="Ohtoshi R."/>
            <person name="Moran D.A.P."/>
            <person name="Shinohara A."/>
            <person name="Yoshida Y."/>
            <person name="Fujiwara M."/>
            <person name="Mori M."/>
            <person name="Tomita M."/>
            <person name="Arakawa K."/>
        </authorList>
    </citation>
    <scope>NUCLEOTIDE SEQUENCE [LARGE SCALE GENOMIC DNA]</scope>
</reference>
<gene>
    <name evidence="2" type="ORF">AVEN_196145_1</name>
</gene>
<protein>
    <submittedName>
        <fullName evidence="2">Uncharacterized protein</fullName>
    </submittedName>
</protein>
<evidence type="ECO:0000256" key="1">
    <source>
        <dbReference type="SAM" id="MobiDB-lite"/>
    </source>
</evidence>
<dbReference type="Proteomes" id="UP000499080">
    <property type="component" value="Unassembled WGS sequence"/>
</dbReference>
<name>A0A4Y2E1E7_ARAVE</name>
<dbReference type="OrthoDB" id="10060618at2759"/>
<dbReference type="AlphaFoldDB" id="A0A4Y2E1E7"/>
<dbReference type="EMBL" id="BGPR01000486">
    <property type="protein sequence ID" value="GBM22791.1"/>
    <property type="molecule type" value="Genomic_DNA"/>
</dbReference>
<feature type="compositionally biased region" description="Polar residues" evidence="1">
    <location>
        <begin position="1"/>
        <end position="11"/>
    </location>
</feature>
<evidence type="ECO:0000313" key="2">
    <source>
        <dbReference type="EMBL" id="GBM22791.1"/>
    </source>
</evidence>
<feature type="region of interest" description="Disordered" evidence="1">
    <location>
        <begin position="1"/>
        <end position="23"/>
    </location>
</feature>
<accession>A0A4Y2E1E7</accession>
<keyword evidence="3" id="KW-1185">Reference proteome</keyword>
<proteinExistence type="predicted"/>
<organism evidence="2 3">
    <name type="scientific">Araneus ventricosus</name>
    <name type="common">Orbweaver spider</name>
    <name type="synonym">Epeira ventricosa</name>
    <dbReference type="NCBI Taxonomy" id="182803"/>
    <lineage>
        <taxon>Eukaryota</taxon>
        <taxon>Metazoa</taxon>
        <taxon>Ecdysozoa</taxon>
        <taxon>Arthropoda</taxon>
        <taxon>Chelicerata</taxon>
        <taxon>Arachnida</taxon>
        <taxon>Araneae</taxon>
        <taxon>Araneomorphae</taxon>
        <taxon>Entelegynae</taxon>
        <taxon>Araneoidea</taxon>
        <taxon>Araneidae</taxon>
        <taxon>Araneus</taxon>
    </lineage>
</organism>
<evidence type="ECO:0000313" key="3">
    <source>
        <dbReference type="Proteomes" id="UP000499080"/>
    </source>
</evidence>